<evidence type="ECO:0000256" key="5">
    <source>
        <dbReference type="ARBA" id="ARBA00022679"/>
    </source>
</evidence>
<evidence type="ECO:0000313" key="17">
    <source>
        <dbReference type="Proteomes" id="UP000028252"/>
    </source>
</evidence>
<dbReference type="InterPro" id="IPR035965">
    <property type="entry name" value="PAS-like_dom_sf"/>
</dbReference>
<evidence type="ECO:0000259" key="12">
    <source>
        <dbReference type="PROSITE" id="PS50109"/>
    </source>
</evidence>
<keyword evidence="11" id="KW-0472">Membrane</keyword>
<evidence type="ECO:0000256" key="9">
    <source>
        <dbReference type="ARBA" id="ARBA00023012"/>
    </source>
</evidence>
<dbReference type="Pfam" id="PF00512">
    <property type="entry name" value="HisKA"/>
    <property type="match status" value="1"/>
</dbReference>
<keyword evidence="5" id="KW-0808">Transferase</keyword>
<dbReference type="GO" id="GO:0016020">
    <property type="term" value="C:membrane"/>
    <property type="evidence" value="ECO:0007669"/>
    <property type="project" value="UniProtKB-SubCell"/>
</dbReference>
<dbReference type="RefSeq" id="WP_156042950.1">
    <property type="nucleotide sequence ID" value="NZ_JMQN01000047.1"/>
</dbReference>
<dbReference type="SMART" id="SM00448">
    <property type="entry name" value="REC"/>
    <property type="match status" value="1"/>
</dbReference>
<evidence type="ECO:0000256" key="7">
    <source>
        <dbReference type="ARBA" id="ARBA00022777"/>
    </source>
</evidence>
<evidence type="ECO:0000313" key="16">
    <source>
        <dbReference type="EMBL" id="KEA62652.1"/>
    </source>
</evidence>
<feature type="transmembrane region" description="Helical" evidence="11">
    <location>
        <begin position="26"/>
        <end position="48"/>
    </location>
</feature>
<keyword evidence="8" id="KW-0067">ATP-binding</keyword>
<keyword evidence="11" id="KW-0812">Transmembrane</keyword>
<dbReference type="PANTHER" id="PTHR43065:SF46">
    <property type="entry name" value="C4-DICARBOXYLATE TRANSPORT SENSOR PROTEIN DCTB"/>
    <property type="match status" value="1"/>
</dbReference>
<name>A0A081FVU7_9GAMM</name>
<evidence type="ECO:0000256" key="11">
    <source>
        <dbReference type="SAM" id="Phobius"/>
    </source>
</evidence>
<dbReference type="SUPFAM" id="SSF55785">
    <property type="entry name" value="PYP-like sensor domain (PAS domain)"/>
    <property type="match status" value="1"/>
</dbReference>
<keyword evidence="9" id="KW-0902">Two-component regulatory system</keyword>
<dbReference type="Pfam" id="PF00672">
    <property type="entry name" value="HAMP"/>
    <property type="match status" value="1"/>
</dbReference>
<dbReference type="SMART" id="SM00304">
    <property type="entry name" value="HAMP"/>
    <property type="match status" value="1"/>
</dbReference>
<dbReference type="eggNOG" id="COG4191">
    <property type="taxonomic scope" value="Bacteria"/>
</dbReference>
<dbReference type="PRINTS" id="PR00344">
    <property type="entry name" value="BCTRLSENSOR"/>
</dbReference>
<reference evidence="16 17" key="1">
    <citation type="submission" date="2014-04" db="EMBL/GenBank/DDBJ databases">
        <title>Marinobacterium kochiensis sp. nov., isolated from sediment sample collected from Kochi backwaters in Kerala, India.</title>
        <authorList>
            <person name="Singh A."/>
            <person name="Pinnaka A.K."/>
        </authorList>
    </citation>
    <scope>NUCLEOTIDE SEQUENCE [LARGE SCALE GENOMIC DNA]</scope>
    <source>
        <strain evidence="16 17">AK27</strain>
    </source>
</reference>
<comment type="caution">
    <text evidence="16">The sequence shown here is derived from an EMBL/GenBank/DDBJ whole genome shotgun (WGS) entry which is preliminary data.</text>
</comment>
<feature type="domain" description="PAS" evidence="14">
    <location>
        <begin position="374"/>
        <end position="416"/>
    </location>
</feature>
<dbReference type="EC" id="2.7.13.3" evidence="3"/>
<dbReference type="SUPFAM" id="SSF47384">
    <property type="entry name" value="Homodimeric domain of signal transducing histidine kinase"/>
    <property type="match status" value="1"/>
</dbReference>
<dbReference type="OrthoDB" id="9772100at2"/>
<comment type="catalytic activity">
    <reaction evidence="1">
        <text>ATP + protein L-histidine = ADP + protein N-phospho-L-histidine.</text>
        <dbReference type="EC" id="2.7.13.3"/>
    </reaction>
</comment>
<organism evidence="16 17">
    <name type="scientific">Marinobacterium lacunae</name>
    <dbReference type="NCBI Taxonomy" id="1232683"/>
    <lineage>
        <taxon>Bacteria</taxon>
        <taxon>Pseudomonadati</taxon>
        <taxon>Pseudomonadota</taxon>
        <taxon>Gammaproteobacteria</taxon>
        <taxon>Oceanospirillales</taxon>
        <taxon>Oceanospirillaceae</taxon>
        <taxon>Marinobacterium</taxon>
    </lineage>
</organism>
<feature type="transmembrane region" description="Helical" evidence="11">
    <location>
        <begin position="294"/>
        <end position="316"/>
    </location>
</feature>
<dbReference type="PROSITE" id="PS50885">
    <property type="entry name" value="HAMP"/>
    <property type="match status" value="1"/>
</dbReference>
<dbReference type="InterPro" id="IPR003594">
    <property type="entry name" value="HATPase_dom"/>
</dbReference>
<accession>A0A081FVU7</accession>
<evidence type="ECO:0000259" key="13">
    <source>
        <dbReference type="PROSITE" id="PS50110"/>
    </source>
</evidence>
<dbReference type="Gene3D" id="3.40.50.2300">
    <property type="match status" value="1"/>
</dbReference>
<keyword evidence="7 16" id="KW-0418">Kinase</keyword>
<dbReference type="InterPro" id="IPR036097">
    <property type="entry name" value="HisK_dim/P_sf"/>
</dbReference>
<evidence type="ECO:0000259" key="14">
    <source>
        <dbReference type="PROSITE" id="PS50112"/>
    </source>
</evidence>
<keyword evidence="11" id="KW-1133">Transmembrane helix</keyword>
<dbReference type="InterPro" id="IPR001789">
    <property type="entry name" value="Sig_transdc_resp-reg_receiver"/>
</dbReference>
<dbReference type="SUPFAM" id="SSF158472">
    <property type="entry name" value="HAMP domain-like"/>
    <property type="match status" value="1"/>
</dbReference>
<dbReference type="InterPro" id="IPR011006">
    <property type="entry name" value="CheY-like_superfamily"/>
</dbReference>
<dbReference type="STRING" id="1232683.ADIMK_3124"/>
<dbReference type="Gene3D" id="1.10.287.130">
    <property type="match status" value="1"/>
</dbReference>
<gene>
    <name evidence="16" type="ORF">ADIMK_3124</name>
</gene>
<dbReference type="GO" id="GO:0005524">
    <property type="term" value="F:ATP binding"/>
    <property type="evidence" value="ECO:0007669"/>
    <property type="project" value="UniProtKB-KW"/>
</dbReference>
<dbReference type="Gene3D" id="6.10.340.10">
    <property type="match status" value="1"/>
</dbReference>
<sequence>MSQQNRAAARPWIGRHWGGLRVRTRLMIAFSVLLGATLAIAIVGWVGLSNTGTALHQFEEQALPDISRSLELAERTANLAAVAPYVANASSPFLLQGESQNLRDRITLVLALAAAIPQLDAAAPKLQTLLRQLERTVNDLIDLTRERLFLREDMRQLEYRLGSLAARYGDDADKAQLVQLAERLLLAAQVSNPAELDLLEQRYASGLAALRTEGGMQEGADELARIGSGEHNLFSLRLKQLEFEQRSAYLLASTRAISEQLSTEVGQFVAHVESRIEQQSRRVGNAIASGKSGILLITLLGVAVALAGILVVRLLVRDLGAVTGLMTRLAGGDTDQQTPAVERHDEIGDLARAFHVFRENAVEITRISQSLREQSRLLETVFNNINDGLSVFDAQGRLLAWNPGYAEILRLPPERLAPGVTLEQIQEMLAEEARDSWALDGMALDREELNTLRRQRVQRFERHFADGRIVEFRSSPLPGGGFVTLYSDLTERKTIEEQLRQSQKMEVLGQLTGGVAHDFNNLLAAIIGNLQLLESRLEPESRAAKNARRALAAAERGGGLTQRLLAFARKQRLQPETIDVDRLIDEMIDLIEYSVGPAIEISLDLNASNWLVNVDPGQLENALLNLAINSASAMPKGGTLRFETDHLSNAGLETGEEAVLIRVQDTGSGISEAHLARVFEPFFTTKEVGQGSGLGLSMVYGFVKQSQGDIRIHSRVGEGTCIEILLPRAPAAATISGTDNKDTELEQGQGQWILVVEDDQPVREMAQEMLESLGYRVEAVGDIDAAFSALTERADFALVFTDINLGTAYNGLNLAQEVSDMLPGLPVLLTSGLPAEQLTSRYGLPAGQYVLAKPYRRETLANAVAATMAMSHPGDSRDRADDKESR</sequence>
<dbReference type="Pfam" id="PF12860">
    <property type="entry name" value="PAS_7"/>
    <property type="match status" value="1"/>
</dbReference>
<keyword evidence="6" id="KW-0547">Nucleotide-binding</keyword>
<dbReference type="InterPro" id="IPR036890">
    <property type="entry name" value="HATPase_C_sf"/>
</dbReference>
<dbReference type="Gene3D" id="3.30.565.10">
    <property type="entry name" value="Histidine kinase-like ATPase, C-terminal domain"/>
    <property type="match status" value="1"/>
</dbReference>
<dbReference type="SMART" id="SM00387">
    <property type="entry name" value="HATPase_c"/>
    <property type="match status" value="1"/>
</dbReference>
<comment type="subcellular location">
    <subcellularLocation>
        <location evidence="2">Membrane</location>
    </subcellularLocation>
</comment>
<dbReference type="InterPro" id="IPR003661">
    <property type="entry name" value="HisK_dim/P_dom"/>
</dbReference>
<dbReference type="Pfam" id="PF00072">
    <property type="entry name" value="Response_reg"/>
    <property type="match status" value="1"/>
</dbReference>
<dbReference type="EMBL" id="JMQN01000047">
    <property type="protein sequence ID" value="KEA62652.1"/>
    <property type="molecule type" value="Genomic_DNA"/>
</dbReference>
<dbReference type="InterPro" id="IPR000014">
    <property type="entry name" value="PAS"/>
</dbReference>
<dbReference type="SUPFAM" id="SSF52172">
    <property type="entry name" value="CheY-like"/>
    <property type="match status" value="1"/>
</dbReference>
<dbReference type="GO" id="GO:0000155">
    <property type="term" value="F:phosphorelay sensor kinase activity"/>
    <property type="evidence" value="ECO:0007669"/>
    <property type="project" value="InterPro"/>
</dbReference>
<feature type="domain" description="HAMP" evidence="15">
    <location>
        <begin position="313"/>
        <end position="366"/>
    </location>
</feature>
<evidence type="ECO:0000256" key="2">
    <source>
        <dbReference type="ARBA" id="ARBA00004370"/>
    </source>
</evidence>
<evidence type="ECO:0000256" key="4">
    <source>
        <dbReference type="ARBA" id="ARBA00022553"/>
    </source>
</evidence>
<dbReference type="PANTHER" id="PTHR43065">
    <property type="entry name" value="SENSOR HISTIDINE KINASE"/>
    <property type="match status" value="1"/>
</dbReference>
<evidence type="ECO:0000259" key="15">
    <source>
        <dbReference type="PROSITE" id="PS50885"/>
    </source>
</evidence>
<dbReference type="SMART" id="SM00388">
    <property type="entry name" value="HisKA"/>
    <property type="match status" value="1"/>
</dbReference>
<dbReference type="InterPro" id="IPR038188">
    <property type="entry name" value="TorS_sensor_sf"/>
</dbReference>
<dbReference type="SUPFAM" id="SSF55874">
    <property type="entry name" value="ATPase domain of HSP90 chaperone/DNA topoisomerase II/histidine kinase"/>
    <property type="match status" value="1"/>
</dbReference>
<feature type="domain" description="Response regulatory" evidence="13">
    <location>
        <begin position="752"/>
        <end position="868"/>
    </location>
</feature>
<protein>
    <recommendedName>
        <fullName evidence="3">histidine kinase</fullName>
        <ecNumber evidence="3">2.7.13.3</ecNumber>
    </recommendedName>
</protein>
<evidence type="ECO:0000256" key="8">
    <source>
        <dbReference type="ARBA" id="ARBA00022840"/>
    </source>
</evidence>
<dbReference type="Pfam" id="PF02518">
    <property type="entry name" value="HATPase_c"/>
    <property type="match status" value="1"/>
</dbReference>
<dbReference type="Proteomes" id="UP000028252">
    <property type="component" value="Unassembled WGS sequence"/>
</dbReference>
<dbReference type="PROSITE" id="PS50112">
    <property type="entry name" value="PAS"/>
    <property type="match status" value="1"/>
</dbReference>
<keyword evidence="4 10" id="KW-0597">Phosphoprotein</keyword>
<evidence type="ECO:0000256" key="1">
    <source>
        <dbReference type="ARBA" id="ARBA00000085"/>
    </source>
</evidence>
<evidence type="ECO:0000256" key="6">
    <source>
        <dbReference type="ARBA" id="ARBA00022741"/>
    </source>
</evidence>
<dbReference type="PATRIC" id="fig|1232683.4.peg.3074"/>
<dbReference type="InterPro" id="IPR005467">
    <property type="entry name" value="His_kinase_dom"/>
</dbReference>
<dbReference type="CDD" id="cd06225">
    <property type="entry name" value="HAMP"/>
    <property type="match status" value="1"/>
</dbReference>
<dbReference type="NCBIfam" id="TIGR00229">
    <property type="entry name" value="sensory_box"/>
    <property type="match status" value="1"/>
</dbReference>
<feature type="modified residue" description="4-aspartylphosphate" evidence="10">
    <location>
        <position position="802"/>
    </location>
</feature>
<dbReference type="Gene3D" id="3.30.450.20">
    <property type="entry name" value="PAS domain"/>
    <property type="match status" value="1"/>
</dbReference>
<keyword evidence="17" id="KW-1185">Reference proteome</keyword>
<proteinExistence type="predicted"/>
<feature type="domain" description="Histidine kinase" evidence="12">
    <location>
        <begin position="514"/>
        <end position="730"/>
    </location>
</feature>
<dbReference type="CDD" id="cd00082">
    <property type="entry name" value="HisKA"/>
    <property type="match status" value="1"/>
</dbReference>
<evidence type="ECO:0000256" key="10">
    <source>
        <dbReference type="PROSITE-ProRule" id="PRU00169"/>
    </source>
</evidence>
<dbReference type="AlphaFoldDB" id="A0A081FVU7"/>
<dbReference type="PROSITE" id="PS50109">
    <property type="entry name" value="HIS_KIN"/>
    <property type="match status" value="1"/>
</dbReference>
<dbReference type="Gene3D" id="1.20.58.920">
    <property type="match status" value="2"/>
</dbReference>
<evidence type="ECO:0000256" key="3">
    <source>
        <dbReference type="ARBA" id="ARBA00012438"/>
    </source>
</evidence>
<dbReference type="PROSITE" id="PS50110">
    <property type="entry name" value="RESPONSE_REGULATORY"/>
    <property type="match status" value="1"/>
</dbReference>
<dbReference type="InterPro" id="IPR003660">
    <property type="entry name" value="HAMP_dom"/>
</dbReference>
<dbReference type="InterPro" id="IPR004358">
    <property type="entry name" value="Sig_transdc_His_kin-like_C"/>
</dbReference>